<protein>
    <submittedName>
        <fullName evidence="1">Uncharacterized protein</fullName>
    </submittedName>
</protein>
<dbReference type="Proteomes" id="UP000324800">
    <property type="component" value="Unassembled WGS sequence"/>
</dbReference>
<dbReference type="EMBL" id="SNRW01021165">
    <property type="protein sequence ID" value="KAA6364837.1"/>
    <property type="molecule type" value="Genomic_DNA"/>
</dbReference>
<comment type="caution">
    <text evidence="1">The sequence shown here is derived from an EMBL/GenBank/DDBJ whole genome shotgun (WGS) entry which is preliminary data.</text>
</comment>
<name>A0A5J4U2Q3_9EUKA</name>
<gene>
    <name evidence="1" type="ORF">EZS28_039635</name>
</gene>
<reference evidence="1 2" key="1">
    <citation type="submission" date="2019-03" db="EMBL/GenBank/DDBJ databases">
        <title>Single cell metagenomics reveals metabolic interactions within the superorganism composed of flagellate Streblomastix strix and complex community of Bacteroidetes bacteria on its surface.</title>
        <authorList>
            <person name="Treitli S.C."/>
            <person name="Kolisko M."/>
            <person name="Husnik F."/>
            <person name="Keeling P."/>
            <person name="Hampl V."/>
        </authorList>
    </citation>
    <scope>NUCLEOTIDE SEQUENCE [LARGE SCALE GENOMIC DNA]</scope>
    <source>
        <strain evidence="1">ST1C</strain>
    </source>
</reference>
<proteinExistence type="predicted"/>
<sequence length="57" mass="6815">SKQAFNKIKNPINWNRTHQYDDKKREEGWNDNSNDDWTKRTLILKDAPDSHSDRVST</sequence>
<feature type="non-terminal residue" evidence="1">
    <location>
        <position position="1"/>
    </location>
</feature>
<dbReference type="AlphaFoldDB" id="A0A5J4U2Q3"/>
<organism evidence="1 2">
    <name type="scientific">Streblomastix strix</name>
    <dbReference type="NCBI Taxonomy" id="222440"/>
    <lineage>
        <taxon>Eukaryota</taxon>
        <taxon>Metamonada</taxon>
        <taxon>Preaxostyla</taxon>
        <taxon>Oxymonadida</taxon>
        <taxon>Streblomastigidae</taxon>
        <taxon>Streblomastix</taxon>
    </lineage>
</organism>
<accession>A0A5J4U2Q3</accession>
<evidence type="ECO:0000313" key="1">
    <source>
        <dbReference type="EMBL" id="KAA6364837.1"/>
    </source>
</evidence>
<evidence type="ECO:0000313" key="2">
    <source>
        <dbReference type="Proteomes" id="UP000324800"/>
    </source>
</evidence>